<dbReference type="AlphaFoldDB" id="A0A8S9ZU19"/>
<dbReference type="SMART" id="SM00256">
    <property type="entry name" value="FBOX"/>
    <property type="match status" value="1"/>
</dbReference>
<dbReference type="PROSITE" id="PS50181">
    <property type="entry name" value="FBOX"/>
    <property type="match status" value="1"/>
</dbReference>
<accession>A0A8S9ZU19</accession>
<gene>
    <name evidence="2" type="ORF">Mgra_00003869</name>
</gene>
<protein>
    <submittedName>
        <fullName evidence="2">F-box domain-containing protein</fullName>
    </submittedName>
</protein>
<evidence type="ECO:0000313" key="3">
    <source>
        <dbReference type="Proteomes" id="UP000605970"/>
    </source>
</evidence>
<dbReference type="SUPFAM" id="SSF81383">
    <property type="entry name" value="F-box domain"/>
    <property type="match status" value="1"/>
</dbReference>
<dbReference type="Pfam" id="PF00646">
    <property type="entry name" value="F-box"/>
    <property type="match status" value="1"/>
</dbReference>
<keyword evidence="3" id="KW-1185">Reference proteome</keyword>
<dbReference type="CDD" id="cd09917">
    <property type="entry name" value="F-box_SF"/>
    <property type="match status" value="1"/>
</dbReference>
<dbReference type="Proteomes" id="UP000605970">
    <property type="component" value="Unassembled WGS sequence"/>
</dbReference>
<proteinExistence type="predicted"/>
<evidence type="ECO:0000259" key="1">
    <source>
        <dbReference type="PROSITE" id="PS50181"/>
    </source>
</evidence>
<name>A0A8S9ZU19_9BILA</name>
<comment type="caution">
    <text evidence="2">The sequence shown here is derived from an EMBL/GenBank/DDBJ whole genome shotgun (WGS) entry which is preliminary data.</text>
</comment>
<dbReference type="InterPro" id="IPR036047">
    <property type="entry name" value="F-box-like_dom_sf"/>
</dbReference>
<dbReference type="OrthoDB" id="435188at2759"/>
<feature type="domain" description="F-box" evidence="1">
    <location>
        <begin position="1"/>
        <end position="50"/>
    </location>
</feature>
<sequence>MEYLPAEIQLKILQNLTFVELFSIKQTCHHFYNFINKYEGSLSRKKFNNILFDIVSNAKQINLVKIDFLLNDELLKKWQFVLEKQIPLYLNAGAVFTLKQTLNLLFFTEGDSFLSGVSNQKNDFTLQLPLYPKSIDELKILRFYLKKFFSCNVEYLNFNKFLFNPEMIELLFDSEEIKKLKIKCKIADLCFYNSKIDLFKFTLEHLVIDKHLWIHFDLNNNLQIDYNVLLNILLNGGNKIPEVVLYPFDGNIRLYNLLVEQIEETKDLTKMMTKITFDCINCPISSLIVKGIIKKEYNNIKYFELLNTHNSMIKFSVKWRCLHNNKFVNEIKITTQ</sequence>
<dbReference type="InterPro" id="IPR001810">
    <property type="entry name" value="F-box_dom"/>
</dbReference>
<reference evidence="2" key="1">
    <citation type="journal article" date="2020" name="Ecol. Evol.">
        <title>Genome structure and content of the rice root-knot nematode (Meloidogyne graminicola).</title>
        <authorList>
            <person name="Phan N.T."/>
            <person name="Danchin E.G.J."/>
            <person name="Klopp C."/>
            <person name="Perfus-Barbeoch L."/>
            <person name="Kozlowski D.K."/>
            <person name="Koutsovoulos G.D."/>
            <person name="Lopez-Roques C."/>
            <person name="Bouchez O."/>
            <person name="Zahm M."/>
            <person name="Besnard G."/>
            <person name="Bellafiore S."/>
        </authorList>
    </citation>
    <scope>NUCLEOTIDE SEQUENCE</scope>
    <source>
        <strain evidence="2">VN-18</strain>
    </source>
</reference>
<organism evidence="2 3">
    <name type="scientific">Meloidogyne graminicola</name>
    <dbReference type="NCBI Taxonomy" id="189291"/>
    <lineage>
        <taxon>Eukaryota</taxon>
        <taxon>Metazoa</taxon>
        <taxon>Ecdysozoa</taxon>
        <taxon>Nematoda</taxon>
        <taxon>Chromadorea</taxon>
        <taxon>Rhabditida</taxon>
        <taxon>Tylenchina</taxon>
        <taxon>Tylenchomorpha</taxon>
        <taxon>Tylenchoidea</taxon>
        <taxon>Meloidogynidae</taxon>
        <taxon>Meloidogyninae</taxon>
        <taxon>Meloidogyne</taxon>
    </lineage>
</organism>
<dbReference type="EMBL" id="JABEBT010000027">
    <property type="protein sequence ID" value="KAF7636688.1"/>
    <property type="molecule type" value="Genomic_DNA"/>
</dbReference>
<evidence type="ECO:0000313" key="2">
    <source>
        <dbReference type="EMBL" id="KAF7636688.1"/>
    </source>
</evidence>
<dbReference type="Gene3D" id="1.20.1280.50">
    <property type="match status" value="1"/>
</dbReference>